<sequence>MIQIVRAKPITTAQEVADIAGVDVSKATVIRRLAKSGLKTRRAARKFFIIVYTPKKD</sequence>
<dbReference type="Pfam" id="PF01498">
    <property type="entry name" value="HTH_Tnp_Tc3_2"/>
    <property type="match status" value="1"/>
</dbReference>
<proteinExistence type="predicted"/>
<dbReference type="GO" id="GO:0015074">
    <property type="term" value="P:DNA integration"/>
    <property type="evidence" value="ECO:0007669"/>
    <property type="project" value="InterPro"/>
</dbReference>
<keyword evidence="3" id="KW-1185">Reference proteome</keyword>
<dbReference type="HOGENOM" id="CLU_2998553_0_0_1"/>
<organism evidence="2 3">
    <name type="scientific">Daphnia pulex</name>
    <name type="common">Water flea</name>
    <dbReference type="NCBI Taxonomy" id="6669"/>
    <lineage>
        <taxon>Eukaryota</taxon>
        <taxon>Metazoa</taxon>
        <taxon>Ecdysozoa</taxon>
        <taxon>Arthropoda</taxon>
        <taxon>Crustacea</taxon>
        <taxon>Branchiopoda</taxon>
        <taxon>Diplostraca</taxon>
        <taxon>Cladocera</taxon>
        <taxon>Anomopoda</taxon>
        <taxon>Daphniidae</taxon>
        <taxon>Daphnia</taxon>
    </lineage>
</organism>
<gene>
    <name evidence="2" type="ORF">DAPPUDRAFT_335366</name>
</gene>
<dbReference type="Proteomes" id="UP000000305">
    <property type="component" value="Unassembled WGS sequence"/>
</dbReference>
<accession>E9HXL2</accession>
<dbReference type="GO" id="GO:0003677">
    <property type="term" value="F:DNA binding"/>
    <property type="evidence" value="ECO:0007669"/>
    <property type="project" value="InterPro"/>
</dbReference>
<protein>
    <recommendedName>
        <fullName evidence="1">Transposase Tc1-like domain-containing protein</fullName>
    </recommendedName>
</protein>
<reference evidence="2 3" key="1">
    <citation type="journal article" date="2011" name="Science">
        <title>The ecoresponsive genome of Daphnia pulex.</title>
        <authorList>
            <person name="Colbourne J.K."/>
            <person name="Pfrender M.E."/>
            <person name="Gilbert D."/>
            <person name="Thomas W.K."/>
            <person name="Tucker A."/>
            <person name="Oakley T.H."/>
            <person name="Tokishita S."/>
            <person name="Aerts A."/>
            <person name="Arnold G.J."/>
            <person name="Basu M.K."/>
            <person name="Bauer D.J."/>
            <person name="Caceres C.E."/>
            <person name="Carmel L."/>
            <person name="Casola C."/>
            <person name="Choi J.H."/>
            <person name="Detter J.C."/>
            <person name="Dong Q."/>
            <person name="Dusheyko S."/>
            <person name="Eads B.D."/>
            <person name="Frohlich T."/>
            <person name="Geiler-Samerotte K.A."/>
            <person name="Gerlach D."/>
            <person name="Hatcher P."/>
            <person name="Jogdeo S."/>
            <person name="Krijgsveld J."/>
            <person name="Kriventseva E.V."/>
            <person name="Kultz D."/>
            <person name="Laforsch C."/>
            <person name="Lindquist E."/>
            <person name="Lopez J."/>
            <person name="Manak J.R."/>
            <person name="Muller J."/>
            <person name="Pangilinan J."/>
            <person name="Patwardhan R.P."/>
            <person name="Pitluck S."/>
            <person name="Pritham E.J."/>
            <person name="Rechtsteiner A."/>
            <person name="Rho M."/>
            <person name="Rogozin I.B."/>
            <person name="Sakarya O."/>
            <person name="Salamov A."/>
            <person name="Schaack S."/>
            <person name="Shapiro H."/>
            <person name="Shiga Y."/>
            <person name="Skalitzky C."/>
            <person name="Smith Z."/>
            <person name="Souvorov A."/>
            <person name="Sung W."/>
            <person name="Tang Z."/>
            <person name="Tsuchiya D."/>
            <person name="Tu H."/>
            <person name="Vos H."/>
            <person name="Wang M."/>
            <person name="Wolf Y.I."/>
            <person name="Yamagata H."/>
            <person name="Yamada T."/>
            <person name="Ye Y."/>
            <person name="Shaw J.R."/>
            <person name="Andrews J."/>
            <person name="Crease T.J."/>
            <person name="Tang H."/>
            <person name="Lucas S.M."/>
            <person name="Robertson H.M."/>
            <person name="Bork P."/>
            <person name="Koonin E.V."/>
            <person name="Zdobnov E.M."/>
            <person name="Grigoriev I.V."/>
            <person name="Lynch M."/>
            <person name="Boore J.L."/>
        </authorList>
    </citation>
    <scope>NUCLEOTIDE SEQUENCE [LARGE SCALE GENOMIC DNA]</scope>
</reference>
<dbReference type="InParanoid" id="E9HXL2"/>
<name>E9HXL2_DAPPU</name>
<evidence type="ECO:0000313" key="2">
    <source>
        <dbReference type="EMBL" id="EFX63519.1"/>
    </source>
</evidence>
<evidence type="ECO:0000313" key="3">
    <source>
        <dbReference type="Proteomes" id="UP000000305"/>
    </source>
</evidence>
<evidence type="ECO:0000259" key="1">
    <source>
        <dbReference type="Pfam" id="PF01498"/>
    </source>
</evidence>
<dbReference type="KEGG" id="dpx:DAPPUDRAFT_335366"/>
<dbReference type="AlphaFoldDB" id="E9HXL2"/>
<feature type="domain" description="Transposase Tc1-like" evidence="1">
    <location>
        <begin position="2"/>
        <end position="49"/>
    </location>
</feature>
<dbReference type="EMBL" id="GL733049">
    <property type="protein sequence ID" value="EFX63519.1"/>
    <property type="molecule type" value="Genomic_DNA"/>
</dbReference>
<dbReference type="GO" id="GO:0006313">
    <property type="term" value="P:DNA transposition"/>
    <property type="evidence" value="ECO:0007669"/>
    <property type="project" value="InterPro"/>
</dbReference>
<dbReference type="InterPro" id="IPR002492">
    <property type="entry name" value="Transposase_Tc1-like"/>
</dbReference>